<comment type="caution">
    <text evidence="2">The sequence shown here is derived from an EMBL/GenBank/DDBJ whole genome shotgun (WGS) entry which is preliminary data.</text>
</comment>
<organism evidence="2 3">
    <name type="scientific">Alkalibacterium olivapovliticus</name>
    <dbReference type="NCBI Taxonomy" id="99907"/>
    <lineage>
        <taxon>Bacteria</taxon>
        <taxon>Bacillati</taxon>
        <taxon>Bacillota</taxon>
        <taxon>Bacilli</taxon>
        <taxon>Lactobacillales</taxon>
        <taxon>Carnobacteriaceae</taxon>
        <taxon>Alkalibacterium</taxon>
    </lineage>
</organism>
<accession>A0A2T0WC06</accession>
<sequence>MLKKKSVSYHEHATWWDRNEEKLLIYCFISMILLLLAPFFLIKIVNDIIWLGIIWISLLFSHSFIFYICMSRTEDLH</sequence>
<proteinExistence type="predicted"/>
<dbReference type="EMBL" id="PVTO01000001">
    <property type="protein sequence ID" value="PRY84166.1"/>
    <property type="molecule type" value="Genomic_DNA"/>
</dbReference>
<keyword evidence="3" id="KW-1185">Reference proteome</keyword>
<protein>
    <submittedName>
        <fullName evidence="2">Uncharacterized protein</fullName>
    </submittedName>
</protein>
<keyword evidence="1" id="KW-1133">Transmembrane helix</keyword>
<feature type="transmembrane region" description="Helical" evidence="1">
    <location>
        <begin position="48"/>
        <end position="69"/>
    </location>
</feature>
<reference evidence="2 3" key="1">
    <citation type="submission" date="2018-03" db="EMBL/GenBank/DDBJ databases">
        <title>Genomic Encyclopedia of Archaeal and Bacterial Type Strains, Phase II (KMG-II): from individual species to whole genera.</title>
        <authorList>
            <person name="Goeker M."/>
        </authorList>
    </citation>
    <scope>NUCLEOTIDE SEQUENCE [LARGE SCALE GENOMIC DNA]</scope>
    <source>
        <strain evidence="2 3">DSM 13175</strain>
    </source>
</reference>
<evidence type="ECO:0000313" key="3">
    <source>
        <dbReference type="Proteomes" id="UP000238205"/>
    </source>
</evidence>
<dbReference type="AlphaFoldDB" id="A0A2T0WC06"/>
<evidence type="ECO:0000313" key="2">
    <source>
        <dbReference type="EMBL" id="PRY84166.1"/>
    </source>
</evidence>
<feature type="transmembrane region" description="Helical" evidence="1">
    <location>
        <begin position="23"/>
        <end position="42"/>
    </location>
</feature>
<keyword evidence="1" id="KW-0472">Membrane</keyword>
<name>A0A2T0WC06_9LACT</name>
<evidence type="ECO:0000256" key="1">
    <source>
        <dbReference type="SAM" id="Phobius"/>
    </source>
</evidence>
<dbReference type="Proteomes" id="UP000238205">
    <property type="component" value="Unassembled WGS sequence"/>
</dbReference>
<keyword evidence="1" id="KW-0812">Transmembrane</keyword>
<gene>
    <name evidence="2" type="ORF">CLV38_10187</name>
</gene>